<evidence type="ECO:0000256" key="2">
    <source>
        <dbReference type="ARBA" id="ARBA00023242"/>
    </source>
</evidence>
<dbReference type="SUPFAM" id="SSF47762">
    <property type="entry name" value="PAH2 domain"/>
    <property type="match status" value="7"/>
</dbReference>
<gene>
    <name evidence="6" type="ORF">HID58_047078</name>
</gene>
<dbReference type="Pfam" id="PF02671">
    <property type="entry name" value="PAH"/>
    <property type="match status" value="3"/>
</dbReference>
<dbReference type="Proteomes" id="UP000824890">
    <property type="component" value="Unassembled WGS sequence"/>
</dbReference>
<dbReference type="PROSITE" id="PS51477">
    <property type="entry name" value="PAH"/>
    <property type="match status" value="4"/>
</dbReference>
<comment type="caution">
    <text evidence="6">The sequence shown here is derived from an EMBL/GenBank/DDBJ whole genome shotgun (WGS) entry which is preliminary data.</text>
</comment>
<dbReference type="InterPro" id="IPR003822">
    <property type="entry name" value="PAH"/>
</dbReference>
<evidence type="ECO:0000256" key="5">
    <source>
        <dbReference type="SAM" id="SignalP"/>
    </source>
</evidence>
<evidence type="ECO:0000256" key="1">
    <source>
        <dbReference type="ARBA" id="ARBA00004123"/>
    </source>
</evidence>
<evidence type="ECO:0000313" key="6">
    <source>
        <dbReference type="EMBL" id="KAH0897510.1"/>
    </source>
</evidence>
<dbReference type="EMBL" id="JAGKQM010000012">
    <property type="protein sequence ID" value="KAH0897510.1"/>
    <property type="molecule type" value="Genomic_DNA"/>
</dbReference>
<accession>A0ABQ8AY71</accession>
<feature type="signal peptide" evidence="5">
    <location>
        <begin position="1"/>
        <end position="15"/>
    </location>
</feature>
<dbReference type="InterPro" id="IPR039774">
    <property type="entry name" value="Sin3-like"/>
</dbReference>
<sequence>MIVVLWGTESDLVLSFVELILVWSPASTNSPVKMSVRDRDIKSLPTMLGSNKVPLSTTGYSIPRPVTCLQKDRIIGSHTDSVTSKRSRQESKSSFSIVKKKLTLRDDDSPEITNQAREGVSFLISIQAALSAISCGLNLTFVMTGHVQQLAFVDRVKVKLDNSEYQEFLRCLDLFSKKIISQPEVHSLRQSTRDVRGYLQIVLNRFPDNREIYDKITKLLKDLRLARVRSTYNDVISKVSQLFKEHKDLLLGFNKFLPPGYKITLPKDQTQRRKPEFRDAAEFINKVKERLQDEHAYKSLLEILRMFRENKKSLTEVHHERQSTRDVREYLQIVLNRFPDNCEIYDKITKLLKDLRLARVRSTYNDVISKVSQLFKEHKVLLLGFNKFLPPGYKITLPKDQTQRRKPEFRDAAEFINKVKERLQDEHAYKCCMPFETTRICVWILQLFSLLAIDDNTIEKIEIARQSTRDVREYLQIVLNRFPDNCEIYDKITKLLKDLRLARVRSTYNDVISKVSQLFKEHKDLLLGINKFLPLGYKITLPKDQTQRRKPEFRDAAEFINKVKERLQDEHSYKSLLEILRKFRENKKSLTEVHHEVLYALQDHQDFKSSFSTVKKKLTLRDDDSPEITNQAREGVNLSAISYGLKLTFVMTGHVQKLAFVDRVKRQSTRDVREYLQIVLNRFPDNCEIYDKITKLLKNLRLARKPEFRDASEFLNKVKERLQDEHAYKSLLEILRMFKENKKNFTEVHHEKDRIIASHTDSDLKPEHRDLDHERSSLKESKEDIRHIGTKNDISKKKLTLTADDSPEISNQAREGDKFCGAVGTSSTCDENGGMSKDFAFVDRVKEKLNNSEYQEFFEIHDYDFPFNN</sequence>
<feature type="region of interest" description="Disordered" evidence="4">
    <location>
        <begin position="759"/>
        <end position="782"/>
    </location>
</feature>
<organism evidence="6 7">
    <name type="scientific">Brassica napus</name>
    <name type="common">Rape</name>
    <dbReference type="NCBI Taxonomy" id="3708"/>
    <lineage>
        <taxon>Eukaryota</taxon>
        <taxon>Viridiplantae</taxon>
        <taxon>Streptophyta</taxon>
        <taxon>Embryophyta</taxon>
        <taxon>Tracheophyta</taxon>
        <taxon>Spermatophyta</taxon>
        <taxon>Magnoliopsida</taxon>
        <taxon>eudicotyledons</taxon>
        <taxon>Gunneridae</taxon>
        <taxon>Pentapetalae</taxon>
        <taxon>rosids</taxon>
        <taxon>malvids</taxon>
        <taxon>Brassicales</taxon>
        <taxon>Brassicaceae</taxon>
        <taxon>Brassiceae</taxon>
        <taxon>Brassica</taxon>
    </lineage>
</organism>
<keyword evidence="7" id="KW-1185">Reference proteome</keyword>
<dbReference type="Gene3D" id="1.20.1160.11">
    <property type="entry name" value="Paired amphipathic helix"/>
    <property type="match status" value="7"/>
</dbReference>
<keyword evidence="2 3" id="KW-0539">Nucleus</keyword>
<dbReference type="PANTHER" id="PTHR12346:SF46">
    <property type="entry name" value="HISTONE DEACETYLASE INTERACTING DOMAIN-CONTAINING PROTEIN"/>
    <property type="match status" value="1"/>
</dbReference>
<name>A0ABQ8AY71_BRANA</name>
<proteinExistence type="predicted"/>
<comment type="subcellular location">
    <subcellularLocation>
        <location evidence="1 3">Nucleus</location>
    </subcellularLocation>
</comment>
<evidence type="ECO:0000256" key="4">
    <source>
        <dbReference type="SAM" id="MobiDB-lite"/>
    </source>
</evidence>
<reference evidence="6 7" key="1">
    <citation type="submission" date="2021-05" db="EMBL/GenBank/DDBJ databases">
        <title>Genome Assembly of Synthetic Allotetraploid Brassica napus Reveals Homoeologous Exchanges between Subgenomes.</title>
        <authorList>
            <person name="Davis J.T."/>
        </authorList>
    </citation>
    <scope>NUCLEOTIDE SEQUENCE [LARGE SCALE GENOMIC DNA]</scope>
    <source>
        <strain evidence="7">cv. Da-Ae</strain>
        <tissue evidence="6">Seedling</tissue>
    </source>
</reference>
<dbReference type="PANTHER" id="PTHR12346">
    <property type="entry name" value="SIN3B-RELATED"/>
    <property type="match status" value="1"/>
</dbReference>
<protein>
    <submittedName>
        <fullName evidence="6">Uncharacterized protein</fullName>
    </submittedName>
</protein>
<feature type="chain" id="PRO_5046260665" evidence="5">
    <location>
        <begin position="16"/>
        <end position="869"/>
    </location>
</feature>
<evidence type="ECO:0000313" key="7">
    <source>
        <dbReference type="Proteomes" id="UP000824890"/>
    </source>
</evidence>
<dbReference type="InterPro" id="IPR036600">
    <property type="entry name" value="PAH_sf"/>
</dbReference>
<keyword evidence="5" id="KW-0732">Signal</keyword>
<evidence type="ECO:0000256" key="3">
    <source>
        <dbReference type="PROSITE-ProRule" id="PRU00810"/>
    </source>
</evidence>